<dbReference type="SUPFAM" id="SSF47473">
    <property type="entry name" value="EF-hand"/>
    <property type="match status" value="1"/>
</dbReference>
<dbReference type="OMA" id="FRALWFT"/>
<dbReference type="Proteomes" id="UP000189703">
    <property type="component" value="Unplaced"/>
</dbReference>
<dbReference type="GeneID" id="104589659"/>
<accession>A0A1U7Z070</accession>
<dbReference type="AlphaFoldDB" id="A0A1U7Z070"/>
<dbReference type="eggNOG" id="KOG2338">
    <property type="taxonomic scope" value="Eukaryota"/>
</dbReference>
<proteinExistence type="predicted"/>
<dbReference type="KEGG" id="nnu:104589659"/>
<dbReference type="InterPro" id="IPR036691">
    <property type="entry name" value="Endo/exonu/phosph_ase_sf"/>
</dbReference>
<dbReference type="InterPro" id="IPR050410">
    <property type="entry name" value="CCR4/nocturin_mRNA_transcr"/>
</dbReference>
<dbReference type="InParanoid" id="A0A1U7Z070"/>
<dbReference type="PANTHER" id="PTHR12121">
    <property type="entry name" value="CARBON CATABOLITE REPRESSOR PROTEIN 4"/>
    <property type="match status" value="1"/>
</dbReference>
<protein>
    <submittedName>
        <fullName evidence="3">Uncharacterized calcium-binding protein At1g02270-like isoform X1</fullName>
    </submittedName>
</protein>
<dbReference type="InterPro" id="IPR002048">
    <property type="entry name" value="EF_hand_dom"/>
</dbReference>
<gene>
    <name evidence="3" type="primary">LOC104589659</name>
</gene>
<evidence type="ECO:0000313" key="3">
    <source>
        <dbReference type="RefSeq" id="XP_010246357.1"/>
    </source>
</evidence>
<dbReference type="InterPro" id="IPR005135">
    <property type="entry name" value="Endo/exonuclease/phosphatase"/>
</dbReference>
<dbReference type="Gene3D" id="3.60.10.10">
    <property type="entry name" value="Endonuclease/exonuclease/phosphatase"/>
    <property type="match status" value="1"/>
</dbReference>
<dbReference type="SUPFAM" id="SSF56219">
    <property type="entry name" value="DNase I-like"/>
    <property type="match status" value="1"/>
</dbReference>
<name>A0A1U7Z070_NELNU</name>
<organism evidence="2 3">
    <name type="scientific">Nelumbo nucifera</name>
    <name type="common">Sacred lotus</name>
    <dbReference type="NCBI Taxonomy" id="4432"/>
    <lineage>
        <taxon>Eukaryota</taxon>
        <taxon>Viridiplantae</taxon>
        <taxon>Streptophyta</taxon>
        <taxon>Embryophyta</taxon>
        <taxon>Tracheophyta</taxon>
        <taxon>Spermatophyta</taxon>
        <taxon>Magnoliopsida</taxon>
        <taxon>Proteales</taxon>
        <taxon>Nelumbonaceae</taxon>
        <taxon>Nelumbo</taxon>
    </lineage>
</organism>
<dbReference type="GO" id="GO:0005509">
    <property type="term" value="F:calcium ion binding"/>
    <property type="evidence" value="ECO:0007669"/>
    <property type="project" value="InterPro"/>
</dbReference>
<reference evidence="3" key="1">
    <citation type="submission" date="2025-08" db="UniProtKB">
        <authorList>
            <consortium name="RefSeq"/>
        </authorList>
    </citation>
    <scope>IDENTIFICATION</scope>
</reference>
<sequence>MGCSEAAMDAPDSLDQEEQHLNANHLGDISCTTFNILAPIYKRLNSERRESDFREYWLSRNECILERLLHLKSSIICLQEFWVGNEELVGMYEKRLTDAGYVTYKLARTNNRGDGLLTAVHQNHFQVLNYKELLFNDFGDRVAQILHVKLVVHFSQKRSVDIEKEALIVNTHLLFPHNSSFCFPRLQQVYKILQYIRSYCEECQIPPVPIILCGDWNGSKKGHVYKFLRSQGFVSSYDIAHHYTDSDEDAHKWVSHLNHRGNLCGVDFIWLYNPNNHRKPMNQSFMEAVLGNIKSHLFKVSIEGTESLHLLKTSQKVRSYITYSQFSQTLTELGIPSHPLYGCSIEEIKALWDHVDTDRDGVIDFSHLDQSQRTLNLHQLFWQREEDSEEPAWRETLPNISNNATTIGFNVKNAFLFPPEVERGIWPENYSLSDHAHLTVEFSLVRLQCY</sequence>
<dbReference type="GO" id="GO:0003824">
    <property type="term" value="F:catalytic activity"/>
    <property type="evidence" value="ECO:0007669"/>
    <property type="project" value="InterPro"/>
</dbReference>
<dbReference type="OrthoDB" id="10253982at2759"/>
<dbReference type="PROSITE" id="PS50222">
    <property type="entry name" value="EF_HAND_2"/>
    <property type="match status" value="1"/>
</dbReference>
<dbReference type="InterPro" id="IPR011992">
    <property type="entry name" value="EF-hand-dom_pair"/>
</dbReference>
<feature type="domain" description="EF-hand" evidence="1">
    <location>
        <begin position="343"/>
        <end position="378"/>
    </location>
</feature>
<dbReference type="FunFam" id="3.60.10.10:FF:000055">
    <property type="entry name" value="Putative calcium-binding protein"/>
    <property type="match status" value="1"/>
</dbReference>
<keyword evidence="2" id="KW-1185">Reference proteome</keyword>
<dbReference type="Pfam" id="PF03372">
    <property type="entry name" value="Exo_endo_phos"/>
    <property type="match status" value="1"/>
</dbReference>
<dbReference type="PANTHER" id="PTHR12121:SF92">
    <property type="entry name" value="ENDONUCLEASE_EXONUCLEASE_PHOSPHATASE DOMAIN-CONTAINING PROTEIN"/>
    <property type="match status" value="1"/>
</dbReference>
<evidence type="ECO:0000313" key="2">
    <source>
        <dbReference type="Proteomes" id="UP000189703"/>
    </source>
</evidence>
<dbReference type="RefSeq" id="XP_010246357.1">
    <property type="nucleotide sequence ID" value="XM_010248055.2"/>
</dbReference>
<evidence type="ECO:0000259" key="1">
    <source>
        <dbReference type="PROSITE" id="PS50222"/>
    </source>
</evidence>
<dbReference type="GO" id="GO:0003730">
    <property type="term" value="F:mRNA 3'-UTR binding"/>
    <property type="evidence" value="ECO:0000318"/>
    <property type="project" value="GO_Central"/>
</dbReference>